<dbReference type="InterPro" id="IPR000182">
    <property type="entry name" value="GNAT_dom"/>
</dbReference>
<evidence type="ECO:0000256" key="1">
    <source>
        <dbReference type="ARBA" id="ARBA00022679"/>
    </source>
</evidence>
<proteinExistence type="predicted"/>
<keyword evidence="2" id="KW-0012">Acyltransferase</keyword>
<dbReference type="EMBL" id="MUMY01000007">
    <property type="protein sequence ID" value="ONM48975.1"/>
    <property type="molecule type" value="Genomic_DNA"/>
</dbReference>
<accession>A0A1V2THI6</accession>
<sequence length="170" mass="18993">MHSAHNFGRAAARIQIRVLTSDDWETLRDIRLRALADAAEAFGTKLVEAQALSEQQWRSRVTGRAQFIAISAGYPVGMVAAGPDPDGDGVYLSSMWVIRSYRGRGVSDQLIHAVVEWALGQGHRVIRLEVTEGNHHAERLYTRHGFARTGRTKPMADDDPRIEFEMTLII</sequence>
<dbReference type="AlphaFoldDB" id="A0A1V2THI6"/>
<evidence type="ECO:0000259" key="3">
    <source>
        <dbReference type="PROSITE" id="PS51186"/>
    </source>
</evidence>
<dbReference type="Pfam" id="PF00583">
    <property type="entry name" value="Acetyltransf_1"/>
    <property type="match status" value="1"/>
</dbReference>
<evidence type="ECO:0000313" key="5">
    <source>
        <dbReference type="Proteomes" id="UP000188836"/>
    </source>
</evidence>
<keyword evidence="5" id="KW-1185">Reference proteome</keyword>
<protein>
    <recommendedName>
        <fullName evidence="3">N-acetyltransferase domain-containing protein</fullName>
    </recommendedName>
</protein>
<dbReference type="OrthoDB" id="9799092at2"/>
<feature type="domain" description="N-acetyltransferase" evidence="3">
    <location>
        <begin position="14"/>
        <end position="170"/>
    </location>
</feature>
<dbReference type="Gene3D" id="3.40.630.30">
    <property type="match status" value="1"/>
</dbReference>
<dbReference type="SUPFAM" id="SSF55729">
    <property type="entry name" value="Acyl-CoA N-acyltransferases (Nat)"/>
    <property type="match status" value="1"/>
</dbReference>
<keyword evidence="1" id="KW-0808">Transferase</keyword>
<gene>
    <name evidence="4" type="ORF">B0T46_10575</name>
</gene>
<dbReference type="PROSITE" id="PS51186">
    <property type="entry name" value="GNAT"/>
    <property type="match status" value="1"/>
</dbReference>
<evidence type="ECO:0000256" key="2">
    <source>
        <dbReference type="ARBA" id="ARBA00023315"/>
    </source>
</evidence>
<dbReference type="GO" id="GO:0016747">
    <property type="term" value="F:acyltransferase activity, transferring groups other than amino-acyl groups"/>
    <property type="evidence" value="ECO:0007669"/>
    <property type="project" value="InterPro"/>
</dbReference>
<dbReference type="PANTHER" id="PTHR43877:SF2">
    <property type="entry name" value="AMINOALKYLPHOSPHONATE N-ACETYLTRANSFERASE-RELATED"/>
    <property type="match status" value="1"/>
</dbReference>
<comment type="caution">
    <text evidence="4">The sequence shown here is derived from an EMBL/GenBank/DDBJ whole genome shotgun (WGS) entry which is preliminary data.</text>
</comment>
<name>A0A1V2THI6_9NOCA</name>
<dbReference type="InterPro" id="IPR016181">
    <property type="entry name" value="Acyl_CoA_acyltransferase"/>
</dbReference>
<dbReference type="CDD" id="cd04301">
    <property type="entry name" value="NAT_SF"/>
    <property type="match status" value="1"/>
</dbReference>
<dbReference type="STRING" id="1538463.B0T36_09465"/>
<dbReference type="InterPro" id="IPR050832">
    <property type="entry name" value="Bact_Acetyltransf"/>
</dbReference>
<evidence type="ECO:0000313" key="4">
    <source>
        <dbReference type="EMBL" id="ONM48975.1"/>
    </source>
</evidence>
<reference evidence="4 5" key="1">
    <citation type="journal article" date="2016" name="Antonie Van Leeuwenhoek">
        <title>Nocardia donostiensis sp. nov., isolated from human respiratory specimens.</title>
        <authorList>
            <person name="Ercibengoa M."/>
            <person name="Bell M."/>
            <person name="Marimon J.M."/>
            <person name="Humrighouse B."/>
            <person name="Klenk H.P."/>
            <person name="Potter G."/>
            <person name="Perez-Trallero E."/>
        </authorList>
    </citation>
    <scope>NUCLEOTIDE SEQUENCE [LARGE SCALE GENOMIC DNA]</scope>
    <source>
        <strain evidence="4 5">X1655</strain>
    </source>
</reference>
<dbReference type="Proteomes" id="UP000188836">
    <property type="component" value="Unassembled WGS sequence"/>
</dbReference>
<organism evidence="4 5">
    <name type="scientific">Nocardia donostiensis</name>
    <dbReference type="NCBI Taxonomy" id="1538463"/>
    <lineage>
        <taxon>Bacteria</taxon>
        <taxon>Bacillati</taxon>
        <taxon>Actinomycetota</taxon>
        <taxon>Actinomycetes</taxon>
        <taxon>Mycobacteriales</taxon>
        <taxon>Nocardiaceae</taxon>
        <taxon>Nocardia</taxon>
    </lineage>
</organism>
<dbReference type="PANTHER" id="PTHR43877">
    <property type="entry name" value="AMINOALKYLPHOSPHONATE N-ACETYLTRANSFERASE-RELATED-RELATED"/>
    <property type="match status" value="1"/>
</dbReference>